<name>A0A1I6JL26_9FIRM</name>
<keyword evidence="1" id="KW-0472">Membrane</keyword>
<dbReference type="EMBL" id="FOZC01000008">
    <property type="protein sequence ID" value="SFR79607.1"/>
    <property type="molecule type" value="Genomic_DNA"/>
</dbReference>
<keyword evidence="1" id="KW-1133">Transmembrane helix</keyword>
<feature type="transmembrane region" description="Helical" evidence="1">
    <location>
        <begin position="149"/>
        <end position="167"/>
    </location>
</feature>
<dbReference type="Proteomes" id="UP000214760">
    <property type="component" value="Unassembled WGS sequence"/>
</dbReference>
<dbReference type="Pfam" id="PF13287">
    <property type="entry name" value="Fn3_assoc"/>
    <property type="match status" value="1"/>
</dbReference>
<evidence type="ECO:0000256" key="1">
    <source>
        <dbReference type="SAM" id="Phobius"/>
    </source>
</evidence>
<evidence type="ECO:0000313" key="3">
    <source>
        <dbReference type="Proteomes" id="UP000214760"/>
    </source>
</evidence>
<gene>
    <name evidence="2" type="ORF">SAMN02910262_01644</name>
</gene>
<keyword evidence="1" id="KW-0812">Transmembrane</keyword>
<reference evidence="2 3" key="1">
    <citation type="submission" date="2016-10" db="EMBL/GenBank/DDBJ databases">
        <authorList>
            <person name="de Groot N.N."/>
        </authorList>
    </citation>
    <scope>NUCLEOTIDE SEQUENCE [LARGE SCALE GENOMIC DNA]</scope>
    <source>
        <strain evidence="2 3">F</strain>
    </source>
</reference>
<dbReference type="InterPro" id="IPR026876">
    <property type="entry name" value="Fn3_assoc_repeat"/>
</dbReference>
<dbReference type="Pfam" id="PF08757">
    <property type="entry name" value="CotH"/>
    <property type="match status" value="1"/>
</dbReference>
<organism evidence="2 3">
    <name type="scientific">[Clostridium] aminophilum</name>
    <dbReference type="NCBI Taxonomy" id="1526"/>
    <lineage>
        <taxon>Bacteria</taxon>
        <taxon>Bacillati</taxon>
        <taxon>Bacillota</taxon>
        <taxon>Clostridia</taxon>
        <taxon>Lachnospirales</taxon>
        <taxon>Lachnospiraceae</taxon>
    </lineage>
</organism>
<dbReference type="AlphaFoldDB" id="A0A1I6JL26"/>
<protein>
    <submittedName>
        <fullName evidence="2">CotH protein</fullName>
    </submittedName>
</protein>
<dbReference type="InterPro" id="IPR014867">
    <property type="entry name" value="Spore_coat_CotH_CotH2/3/7"/>
</dbReference>
<accession>A0A1I6JL26</accession>
<proteinExistence type="predicted"/>
<evidence type="ECO:0000313" key="2">
    <source>
        <dbReference type="EMBL" id="SFR79607.1"/>
    </source>
</evidence>
<feature type="transmembrane region" description="Helical" evidence="1">
    <location>
        <begin position="72"/>
        <end position="95"/>
    </location>
</feature>
<sequence>MFKRIDNNQKCTRAFYSWQKGEYTKQMEKIILILLVAHLVSIIIMELVIYSFPFQNQKDWKRSLTIGTPVNILFNFLLFFISFNVFFSDGLFLTIKNLLTLKCSYQDITRLSTSCLVSVTISTVISGAAYQYVKKHCDTAKKFRYRSPLLFLFMITLIPIMIGYQLSRTGADFISINEVCRKTIAKPNFGDRDGDNDVSYVVIKNDGELAFDADKLFLSANGDDLRYIRVSGGRIHSGDTYTCLMEDDEGMDIKKKGGTIVYLSDVEGKILDSIVVPALARDESYQKNSDGWAVVRLSEEVSELLEAAAPVFSADSGFYESDFYLSLSAEEGETIYYTLDCSDPTVESDCYSQPIHVYDKSSEPNIFRSIQNVQEEYKQKEEIGKDPVDKAFVVRAMAVDKEGNQSKTITKTFWVDLEKYKDKTVISLVTDPRNLFDEENGIYVNGQQYEEWYNQSLEEDMQPDEKEIKTDGPIPNYMQRGEEWERIANFEIINDSGVMLNQPVGIRIQGASTRARGLKRFSIYSRKKYSGSKWFDSPVINDKPNHSFVLREGFKNAFVPSLVEDRDVGIQHGMPVEVFLDGEYWYSVYLLEKYSDSYFHEYYQLNSDNIQLVKNKTDPNLLRIIDAGYSSDEEAYSQINSVMDIQSYIDYICINAYVDNEDMYEQWNCLTWKSGVKEDAEYGDTRWRWLLYDLDLGWNSRLRDHTSNDIPWQVNTFTLGPAIGRKADPTMINQPLYKGLRKNSIFCRNLVLTFMDIVNTDFRKEHVQQKLEEFGNTSPKITDFFTYRSEYIVPYMAEEFELKGSQETVTLTSNRTGRPIKLNTIQPEIQDEWSGTYFTDYPVTVIATDEGFDHWEITANEITTKYYDETLDVPIVKGGVKINAIFQ</sequence>
<feature type="transmembrane region" description="Helical" evidence="1">
    <location>
        <begin position="30"/>
        <end position="52"/>
    </location>
</feature>